<dbReference type="SUPFAM" id="SSF48452">
    <property type="entry name" value="TPR-like"/>
    <property type="match status" value="1"/>
</dbReference>
<keyword evidence="5" id="KW-1185">Reference proteome</keyword>
<feature type="region of interest" description="Disordered" evidence="3">
    <location>
        <begin position="25"/>
        <end position="50"/>
    </location>
</feature>
<dbReference type="InterPro" id="IPR002885">
    <property type="entry name" value="PPR_rpt"/>
</dbReference>
<feature type="repeat" description="PPR" evidence="2">
    <location>
        <begin position="485"/>
        <end position="519"/>
    </location>
</feature>
<name>A0AAN9PNQ1_CLITE</name>
<dbReference type="Pfam" id="PF01535">
    <property type="entry name" value="PPR"/>
    <property type="match status" value="3"/>
</dbReference>
<keyword evidence="1" id="KW-0677">Repeat</keyword>
<feature type="repeat" description="PPR" evidence="2">
    <location>
        <begin position="621"/>
        <end position="655"/>
    </location>
</feature>
<protein>
    <recommendedName>
        <fullName evidence="6">Chlororespiratory reduction 21</fullName>
    </recommendedName>
</protein>
<evidence type="ECO:0000313" key="4">
    <source>
        <dbReference type="EMBL" id="KAK7304188.1"/>
    </source>
</evidence>
<gene>
    <name evidence="4" type="ORF">RJT34_15301</name>
</gene>
<dbReference type="FunFam" id="1.25.40.10:FF:000646">
    <property type="entry name" value="Pentatricopeptide repeat-containing protein, chloroplastic"/>
    <property type="match status" value="1"/>
</dbReference>
<dbReference type="InterPro" id="IPR046848">
    <property type="entry name" value="E_motif"/>
</dbReference>
<dbReference type="PANTHER" id="PTHR47926">
    <property type="entry name" value="PENTATRICOPEPTIDE REPEAT-CONTAINING PROTEIN"/>
    <property type="match status" value="1"/>
</dbReference>
<feature type="repeat" description="PPR" evidence="2">
    <location>
        <begin position="520"/>
        <end position="554"/>
    </location>
</feature>
<sequence>MTIYPLGDNQNRPCMACLPLPQPQPQPFHSKSQTLRTSHRISSQPTTNHVSPICKDGRIREAVESLTQMQSRSIHVGPDIYGTLLQGCVYERELQLGLQLHARIIKLGHTFTQNEFLQTKLLILYAKCGLSHVANRLFLNLRKQSVFSWAAIIGLHTRTGRCQDALSSFVEMQVDGLVPDNFVVPNALKACGVLRWVRFGKGVHGFVVKTMGLDDFCVYVATSLVDMYGKCGVLEDAEKVFDGMVERNVVAWNSMVVTYAQNGMNEEAIRLFWEMRMQGVDVSSVTLSGFLTACANSGAVREGRQGHGLAVLAGLDLDNVLGSSIMNFYFKVGLFQEAEVVFGNMLVKDMVTWNLVISGYVQFGMVEKALEMCHRMREQKLRFDSVTLSSLLAIAADTRNVGLGMKGHGYCIRNNFESDVVVSSGIVDMYAKCGRLDYARRVFSCVSKKDIVLWNTMLAACAEQCLSGEALKLFYQMQLESVPPNVVSWNSVILGFFRNGQVTEARNMFSEMCSLGVKPNLITWTTMISGLAQNGLGYDSVMVFREMQDMGIRPNSISITSALSACTNMALLKFGKAIHGYVIRHYMSLSPHITTAIMDMYAKCGTLDNAMCVFNMCSTKELPVYNAMISAYASHGQAIEALELFKQLEKKGILPDHITLTSVLSACSHGGLVKEGIEIFKYTVSELRMEPSEEHYGCLVKLLANDGQLDEALRTIMTMPKHPDAHMLGSLLAACGQNHEIELADYIAKWLLKLDPNNSGNYVALSNVYATVGKWDEVSNIRGIMKEKGLRKIPGCSWIEVAQELHVFIARDRSHPKTGEIYMVLDLLGFEMNFANSPRVQY</sequence>
<feature type="repeat" description="PPR" evidence="2">
    <location>
        <begin position="248"/>
        <end position="282"/>
    </location>
</feature>
<feature type="compositionally biased region" description="Polar residues" evidence="3">
    <location>
        <begin position="29"/>
        <end position="50"/>
    </location>
</feature>
<organism evidence="4 5">
    <name type="scientific">Clitoria ternatea</name>
    <name type="common">Butterfly pea</name>
    <dbReference type="NCBI Taxonomy" id="43366"/>
    <lineage>
        <taxon>Eukaryota</taxon>
        <taxon>Viridiplantae</taxon>
        <taxon>Streptophyta</taxon>
        <taxon>Embryophyta</taxon>
        <taxon>Tracheophyta</taxon>
        <taxon>Spermatophyta</taxon>
        <taxon>Magnoliopsida</taxon>
        <taxon>eudicotyledons</taxon>
        <taxon>Gunneridae</taxon>
        <taxon>Pentapetalae</taxon>
        <taxon>rosids</taxon>
        <taxon>fabids</taxon>
        <taxon>Fabales</taxon>
        <taxon>Fabaceae</taxon>
        <taxon>Papilionoideae</taxon>
        <taxon>50 kb inversion clade</taxon>
        <taxon>NPAAA clade</taxon>
        <taxon>indigoferoid/millettioid clade</taxon>
        <taxon>Phaseoleae</taxon>
        <taxon>Clitoria</taxon>
    </lineage>
</organism>
<dbReference type="Gene3D" id="1.25.40.10">
    <property type="entry name" value="Tetratricopeptide repeat domain"/>
    <property type="match status" value="5"/>
</dbReference>
<accession>A0AAN9PNQ1</accession>
<proteinExistence type="predicted"/>
<dbReference type="PANTHER" id="PTHR47926:SF386">
    <property type="entry name" value="PENTATRICOPEPTIDE REPEAT-CONTAINING PROTEIN"/>
    <property type="match status" value="1"/>
</dbReference>
<feature type="repeat" description="PPR" evidence="2">
    <location>
        <begin position="145"/>
        <end position="179"/>
    </location>
</feature>
<feature type="repeat" description="PPR" evidence="2">
    <location>
        <begin position="450"/>
        <end position="484"/>
    </location>
</feature>
<evidence type="ECO:0008006" key="6">
    <source>
        <dbReference type="Google" id="ProtNLM"/>
    </source>
</evidence>
<evidence type="ECO:0000256" key="3">
    <source>
        <dbReference type="SAM" id="MobiDB-lite"/>
    </source>
</evidence>
<dbReference type="InterPro" id="IPR011990">
    <property type="entry name" value="TPR-like_helical_dom_sf"/>
</dbReference>
<dbReference type="FunFam" id="1.25.40.10:FF:000031">
    <property type="entry name" value="Pentatricopeptide repeat-containing protein mitochondrial"/>
    <property type="match status" value="1"/>
</dbReference>
<comment type="caution">
    <text evidence="4">The sequence shown here is derived from an EMBL/GenBank/DDBJ whole genome shotgun (WGS) entry which is preliminary data.</text>
</comment>
<dbReference type="FunFam" id="1.25.40.10:FF:000090">
    <property type="entry name" value="Pentatricopeptide repeat-containing protein, chloroplastic"/>
    <property type="match status" value="1"/>
</dbReference>
<dbReference type="EMBL" id="JAYKXN010000003">
    <property type="protein sequence ID" value="KAK7304188.1"/>
    <property type="molecule type" value="Genomic_DNA"/>
</dbReference>
<dbReference type="Proteomes" id="UP001359559">
    <property type="component" value="Unassembled WGS sequence"/>
</dbReference>
<dbReference type="GO" id="GO:0003723">
    <property type="term" value="F:RNA binding"/>
    <property type="evidence" value="ECO:0007669"/>
    <property type="project" value="InterPro"/>
</dbReference>
<dbReference type="FunFam" id="1.25.40.10:FF:001332">
    <property type="entry name" value="pentatricopeptide repeat-containing protein At5g55740, chloroplastic"/>
    <property type="match status" value="1"/>
</dbReference>
<dbReference type="FunFam" id="1.25.40.10:FF:002040">
    <property type="entry name" value="Pentatricopeptide repeat-containing protein, chloroplastic"/>
    <property type="match status" value="1"/>
</dbReference>
<dbReference type="Pfam" id="PF13041">
    <property type="entry name" value="PPR_2"/>
    <property type="match status" value="4"/>
</dbReference>
<feature type="repeat" description="PPR" evidence="2">
    <location>
        <begin position="349"/>
        <end position="383"/>
    </location>
</feature>
<evidence type="ECO:0000256" key="2">
    <source>
        <dbReference type="PROSITE-ProRule" id="PRU00708"/>
    </source>
</evidence>
<dbReference type="FunFam" id="1.25.40.10:FF:000380">
    <property type="entry name" value="Pentatricopeptide repeat-containing protein, chloroplastic"/>
    <property type="match status" value="1"/>
</dbReference>
<dbReference type="Pfam" id="PF20431">
    <property type="entry name" value="E_motif"/>
    <property type="match status" value="1"/>
</dbReference>
<dbReference type="GO" id="GO:0009451">
    <property type="term" value="P:RNA modification"/>
    <property type="evidence" value="ECO:0007669"/>
    <property type="project" value="InterPro"/>
</dbReference>
<dbReference type="PROSITE" id="PS51375">
    <property type="entry name" value="PPR"/>
    <property type="match status" value="7"/>
</dbReference>
<dbReference type="AlphaFoldDB" id="A0AAN9PNQ1"/>
<dbReference type="NCBIfam" id="TIGR00756">
    <property type="entry name" value="PPR"/>
    <property type="match status" value="6"/>
</dbReference>
<evidence type="ECO:0000256" key="1">
    <source>
        <dbReference type="ARBA" id="ARBA00022737"/>
    </source>
</evidence>
<reference evidence="4 5" key="1">
    <citation type="submission" date="2024-01" db="EMBL/GenBank/DDBJ databases">
        <title>The genomes of 5 underutilized Papilionoideae crops provide insights into root nodulation and disease resistance.</title>
        <authorList>
            <person name="Yuan L."/>
        </authorList>
    </citation>
    <scope>NUCLEOTIDE SEQUENCE [LARGE SCALE GENOMIC DNA]</scope>
    <source>
        <strain evidence="4">LY-2023</strain>
        <tissue evidence="4">Leaf</tissue>
    </source>
</reference>
<evidence type="ECO:0000313" key="5">
    <source>
        <dbReference type="Proteomes" id="UP001359559"/>
    </source>
</evidence>
<dbReference type="InterPro" id="IPR046960">
    <property type="entry name" value="PPR_At4g14850-like_plant"/>
</dbReference>